<dbReference type="InterPro" id="IPR001250">
    <property type="entry name" value="Man6P_Isoase-1"/>
</dbReference>
<evidence type="ECO:0000256" key="5">
    <source>
        <dbReference type="ARBA" id="ARBA00011956"/>
    </source>
</evidence>
<dbReference type="Pfam" id="PF01238">
    <property type="entry name" value="PMI_typeI_C"/>
    <property type="match status" value="1"/>
</dbReference>
<feature type="domain" description="Phosphomannose isomerase type I catalytic" evidence="15">
    <location>
        <begin position="102"/>
        <end position="248"/>
    </location>
</feature>
<evidence type="ECO:0000259" key="14">
    <source>
        <dbReference type="Pfam" id="PF01238"/>
    </source>
</evidence>
<dbReference type="UniPathway" id="UPA00126">
    <property type="reaction ID" value="UER00423"/>
</dbReference>
<organism evidence="17 18">
    <name type="scientific">Cordyceps javanica</name>
    <dbReference type="NCBI Taxonomy" id="43265"/>
    <lineage>
        <taxon>Eukaryota</taxon>
        <taxon>Fungi</taxon>
        <taxon>Dikarya</taxon>
        <taxon>Ascomycota</taxon>
        <taxon>Pezizomycotina</taxon>
        <taxon>Sordariomycetes</taxon>
        <taxon>Hypocreomycetidae</taxon>
        <taxon>Hypocreales</taxon>
        <taxon>Cordycipitaceae</taxon>
        <taxon>Cordyceps</taxon>
    </lineage>
</organism>
<dbReference type="PANTHER" id="PTHR10309:SF0">
    <property type="entry name" value="MANNOSE-6-PHOSPHATE ISOMERASE"/>
    <property type="match status" value="1"/>
</dbReference>
<dbReference type="Proteomes" id="UP000315783">
    <property type="component" value="Unassembled WGS sequence"/>
</dbReference>
<protein>
    <recommendedName>
        <fullName evidence="6 10">Mannose-6-phosphate isomerase</fullName>
        <ecNumber evidence="5 10">5.3.1.8</ecNumber>
    </recommendedName>
</protein>
<evidence type="ECO:0000256" key="3">
    <source>
        <dbReference type="ARBA" id="ARBA00004666"/>
    </source>
</evidence>
<keyword evidence="9 10" id="KW-0413">Isomerase</keyword>
<evidence type="ECO:0000256" key="4">
    <source>
        <dbReference type="ARBA" id="ARBA00010772"/>
    </source>
</evidence>
<evidence type="ECO:0000256" key="8">
    <source>
        <dbReference type="ARBA" id="ARBA00022833"/>
    </source>
</evidence>
<comment type="caution">
    <text evidence="17">The sequence shown here is derived from an EMBL/GenBank/DDBJ whole genome shotgun (WGS) entry which is preliminary data.</text>
</comment>
<proteinExistence type="inferred from homology"/>
<evidence type="ECO:0000313" key="17">
    <source>
        <dbReference type="EMBL" id="TQV95369.1"/>
    </source>
</evidence>
<evidence type="ECO:0000256" key="7">
    <source>
        <dbReference type="ARBA" id="ARBA00022723"/>
    </source>
</evidence>
<dbReference type="InterPro" id="IPR046457">
    <property type="entry name" value="PMI_typeI_cat"/>
</dbReference>
<dbReference type="EMBL" id="SPUK01000008">
    <property type="protein sequence ID" value="TQV95369.1"/>
    <property type="molecule type" value="Genomic_DNA"/>
</dbReference>
<dbReference type="Pfam" id="PF20512">
    <property type="entry name" value="PMI_typeI_hel"/>
    <property type="match status" value="1"/>
</dbReference>
<dbReference type="GO" id="GO:0005829">
    <property type="term" value="C:cytosol"/>
    <property type="evidence" value="ECO:0007669"/>
    <property type="project" value="TreeGrafter"/>
</dbReference>
<dbReference type="InterPro" id="IPR014710">
    <property type="entry name" value="RmlC-like_jellyroll"/>
</dbReference>
<evidence type="ECO:0000256" key="6">
    <source>
        <dbReference type="ARBA" id="ARBA00018236"/>
    </source>
</evidence>
<dbReference type="OrthoDB" id="6605218at2759"/>
<accession>A0A545VLD3</accession>
<comment type="function">
    <text evidence="2">Involved in the synthesis of the GDP-mannose and dolichol-phosphate-mannose required for a number of critical mannosyl transfer reactions.</text>
</comment>
<evidence type="ECO:0000256" key="12">
    <source>
        <dbReference type="RuleBase" id="RU004248"/>
    </source>
</evidence>
<comment type="catalytic activity">
    <reaction evidence="1 10">
        <text>D-mannose 6-phosphate = D-fructose 6-phosphate</text>
        <dbReference type="Rhea" id="RHEA:12356"/>
        <dbReference type="ChEBI" id="CHEBI:58735"/>
        <dbReference type="ChEBI" id="CHEBI:61527"/>
        <dbReference type="EC" id="5.3.1.8"/>
    </reaction>
</comment>
<keyword evidence="18" id="KW-1185">Reference proteome</keyword>
<dbReference type="GO" id="GO:0005975">
    <property type="term" value="P:carbohydrate metabolic process"/>
    <property type="evidence" value="ECO:0007669"/>
    <property type="project" value="InterPro"/>
</dbReference>
<comment type="pathway">
    <text evidence="3 12">Nucleotide-sugar biosynthesis; GDP-alpha-D-mannose biosynthesis; alpha-D-mannose 1-phosphate from D-fructose 6-phosphate: step 1/2.</text>
</comment>
<evidence type="ECO:0000256" key="2">
    <source>
        <dbReference type="ARBA" id="ARBA00002564"/>
    </source>
</evidence>
<dbReference type="STRING" id="43265.A0A545VLD3"/>
<dbReference type="GO" id="GO:0008270">
    <property type="term" value="F:zinc ion binding"/>
    <property type="evidence" value="ECO:0007669"/>
    <property type="project" value="InterPro"/>
</dbReference>
<reference evidence="17 18" key="1">
    <citation type="journal article" date="2019" name="Appl. Microbiol. Biotechnol.">
        <title>Genome sequence of Isaria javanica and comparative genome analysis insights into family S53 peptidase evolution in fungal entomopathogens.</title>
        <authorList>
            <person name="Lin R."/>
            <person name="Zhang X."/>
            <person name="Xin B."/>
            <person name="Zou M."/>
            <person name="Gao Y."/>
            <person name="Qin F."/>
            <person name="Hu Q."/>
            <person name="Xie B."/>
            <person name="Cheng X."/>
        </authorList>
    </citation>
    <scope>NUCLEOTIDE SEQUENCE [LARGE SCALE GENOMIC DNA]</scope>
    <source>
        <strain evidence="17 18">IJ1G</strain>
    </source>
</reference>
<dbReference type="EC" id="5.3.1.8" evidence="5 10"/>
<evidence type="ECO:0000259" key="15">
    <source>
        <dbReference type="Pfam" id="PF20511"/>
    </source>
</evidence>
<dbReference type="InterPro" id="IPR046456">
    <property type="entry name" value="PMI_typeI_C"/>
</dbReference>
<keyword evidence="8 10" id="KW-0862">Zinc</keyword>
<gene>
    <name evidence="17" type="ORF">IF1G_06356</name>
</gene>
<dbReference type="AlphaFoldDB" id="A0A545VLD3"/>
<evidence type="ECO:0000256" key="13">
    <source>
        <dbReference type="SAM" id="SignalP"/>
    </source>
</evidence>
<dbReference type="GO" id="GO:0009298">
    <property type="term" value="P:GDP-mannose biosynthetic process"/>
    <property type="evidence" value="ECO:0007669"/>
    <property type="project" value="UniProtKB-UniPathway"/>
</dbReference>
<dbReference type="InterPro" id="IPR016305">
    <property type="entry name" value="Mannose-6-P_Isomerase"/>
</dbReference>
<evidence type="ECO:0000259" key="16">
    <source>
        <dbReference type="Pfam" id="PF20512"/>
    </source>
</evidence>
<dbReference type="InterPro" id="IPR011051">
    <property type="entry name" value="RmlC_Cupin_sf"/>
</dbReference>
<dbReference type="NCBIfam" id="TIGR00218">
    <property type="entry name" value="manA"/>
    <property type="match status" value="1"/>
</dbReference>
<comment type="cofactor">
    <cofactor evidence="10">
        <name>Zn(2+)</name>
        <dbReference type="ChEBI" id="CHEBI:29105"/>
    </cofactor>
    <text evidence="10">Binds 1 zinc ion per subunit.</text>
</comment>
<dbReference type="Pfam" id="PF20511">
    <property type="entry name" value="PMI_typeI_cat"/>
    <property type="match status" value="1"/>
</dbReference>
<feature type="domain" description="Phosphomannose isomerase type I helical insertion" evidence="16">
    <location>
        <begin position="264"/>
        <end position="362"/>
    </location>
</feature>
<feature type="chain" id="PRO_5021896421" description="Mannose-6-phosphate isomerase" evidence="13">
    <location>
        <begin position="20"/>
        <end position="547"/>
    </location>
</feature>
<evidence type="ECO:0000256" key="1">
    <source>
        <dbReference type="ARBA" id="ARBA00000757"/>
    </source>
</evidence>
<dbReference type="InterPro" id="IPR046458">
    <property type="entry name" value="PMI_typeI_hel"/>
</dbReference>
<dbReference type="PANTHER" id="PTHR10309">
    <property type="entry name" value="MANNOSE-6-PHOSPHATE ISOMERASE"/>
    <property type="match status" value="1"/>
</dbReference>
<comment type="similarity">
    <text evidence="4 11">Belongs to the mannose-6-phosphate isomerase type 1 family.</text>
</comment>
<dbReference type="GO" id="GO:0004476">
    <property type="term" value="F:mannose-6-phosphate isomerase activity"/>
    <property type="evidence" value="ECO:0007669"/>
    <property type="project" value="UniProtKB-EC"/>
</dbReference>
<dbReference type="InterPro" id="IPR018050">
    <property type="entry name" value="Pmannose_isomerase-type1_CS"/>
</dbReference>
<dbReference type="PROSITE" id="PS00965">
    <property type="entry name" value="PMI_I_1"/>
    <property type="match status" value="1"/>
</dbReference>
<evidence type="ECO:0000256" key="9">
    <source>
        <dbReference type="ARBA" id="ARBA00023235"/>
    </source>
</evidence>
<dbReference type="PRINTS" id="PR00714">
    <property type="entry name" value="MAN6PISMRASE"/>
</dbReference>
<evidence type="ECO:0000256" key="11">
    <source>
        <dbReference type="RuleBase" id="RU004189"/>
    </source>
</evidence>
<dbReference type="CDD" id="cd07011">
    <property type="entry name" value="cupin_PMI_type_I_N"/>
    <property type="match status" value="1"/>
</dbReference>
<keyword evidence="7" id="KW-0479">Metal-binding</keyword>
<dbReference type="Gene3D" id="1.10.441.10">
    <property type="entry name" value="Phosphomannose Isomerase, domain 2"/>
    <property type="match status" value="1"/>
</dbReference>
<feature type="domain" description="Phosphomannose isomerase type I C-terminal" evidence="14">
    <location>
        <begin position="451"/>
        <end position="497"/>
    </location>
</feature>
<dbReference type="SUPFAM" id="SSF51182">
    <property type="entry name" value="RmlC-like cupins"/>
    <property type="match status" value="1"/>
</dbReference>
<sequence>MKLTNIPLYVIACAFSANAATVNFYSDRDCGNLVQTREVFDNSCAQNNPKYNSIKVTGAGTWGQRLWTYKTAGCGWGTQNGCLTAEKTDAFTTRPLAMQVPLIRLQCGVNSYEWGKKGSDSAAAKFAAATPATDFSVQQDKPYAELWMGTHPSNPSRDVRTGRTLLELVAENQALLSTTVSARFGTKLPFLFKVLSINKALSIQAHPNKSLAEQLHARDAKNYPDDNHKPEMAIAITPFEGLCGFRPLAEIAHFLRVLPPLRRLVGEDNAAQFEALAKEDPEGPVSDSKKQALKKAFAGLMGSSQESVAAEVKKLVELARNDKDQFAAGGVPSTSGETLSELVVRLDSQFEDDIGLFVLFFLNFIKMNVGEALFLVADDIHAYVSGDIIECMAASDNVVRAGFTPKFKDVSTLVDMLTYNYAPIDEQKMTPTEYPYATLNRAGYSSGSAVLLYDPPIDEFAVVRSVLRGPEAKATFEPLDGPSIVICTNGSGTISVGPTTYEMKEGYVFFVGSTAELVLESTTGEDEEFTTFKAFCEVDDGHSKQKL</sequence>
<evidence type="ECO:0000313" key="18">
    <source>
        <dbReference type="Proteomes" id="UP000315783"/>
    </source>
</evidence>
<evidence type="ECO:0000256" key="10">
    <source>
        <dbReference type="RuleBase" id="RU000611"/>
    </source>
</evidence>
<feature type="signal peptide" evidence="13">
    <location>
        <begin position="1"/>
        <end position="19"/>
    </location>
</feature>
<keyword evidence="13" id="KW-0732">Signal</keyword>
<dbReference type="Gene3D" id="2.60.120.10">
    <property type="entry name" value="Jelly Rolls"/>
    <property type="match status" value="2"/>
</dbReference>
<dbReference type="PROSITE" id="PS00966">
    <property type="entry name" value="PMI_I_2"/>
    <property type="match status" value="1"/>
</dbReference>
<name>A0A545VLD3_9HYPO</name>